<dbReference type="GO" id="GO:0006552">
    <property type="term" value="P:L-leucine catabolic process"/>
    <property type="evidence" value="ECO:0007669"/>
    <property type="project" value="TreeGrafter"/>
</dbReference>
<dbReference type="Pfam" id="PF00682">
    <property type="entry name" value="HMGL-like"/>
    <property type="match status" value="1"/>
</dbReference>
<dbReference type="PANTHER" id="PTHR42738:SF7">
    <property type="entry name" value="HYDROXYMETHYLGLUTARYL-COA LYASE"/>
    <property type="match status" value="1"/>
</dbReference>
<comment type="caution">
    <text evidence="5">The sequence shown here is derived from an EMBL/GenBank/DDBJ whole genome shotgun (WGS) entry which is preliminary data.</text>
</comment>
<dbReference type="GO" id="GO:0046872">
    <property type="term" value="F:metal ion binding"/>
    <property type="evidence" value="ECO:0007669"/>
    <property type="project" value="UniProtKB-KW"/>
</dbReference>
<dbReference type="Gene3D" id="3.20.20.70">
    <property type="entry name" value="Aldolase class I"/>
    <property type="match status" value="1"/>
</dbReference>
<dbReference type="PROSITE" id="PS50991">
    <property type="entry name" value="PYR_CT"/>
    <property type="match status" value="1"/>
</dbReference>
<proteinExistence type="inferred from homology"/>
<comment type="similarity">
    <text evidence="1">Belongs to the HMG-CoA lyase family.</text>
</comment>
<dbReference type="FunFam" id="3.20.20.70:FF:000071">
    <property type="entry name" value="Hydroxymethylglutaryl-CoA lyase"/>
    <property type="match status" value="1"/>
</dbReference>
<evidence type="ECO:0000313" key="5">
    <source>
        <dbReference type="EMBL" id="MPL77203.1"/>
    </source>
</evidence>
<keyword evidence="2" id="KW-0479">Metal-binding</keyword>
<feature type="domain" description="Pyruvate carboxyltransferase" evidence="4">
    <location>
        <begin position="9"/>
        <end position="276"/>
    </location>
</feature>
<evidence type="ECO:0000256" key="3">
    <source>
        <dbReference type="ARBA" id="ARBA00023239"/>
    </source>
</evidence>
<accession>A0A644UDZ2</accession>
<dbReference type="CDD" id="cd07938">
    <property type="entry name" value="DRE_TIM_HMGL"/>
    <property type="match status" value="1"/>
</dbReference>
<evidence type="ECO:0000259" key="4">
    <source>
        <dbReference type="PROSITE" id="PS50991"/>
    </source>
</evidence>
<dbReference type="AlphaFoldDB" id="A0A644UDZ2"/>
<gene>
    <name evidence="5" type="primary">yngG_3</name>
    <name evidence="5" type="ORF">SDC9_23056</name>
</gene>
<reference evidence="5" key="1">
    <citation type="submission" date="2019-08" db="EMBL/GenBank/DDBJ databases">
        <authorList>
            <person name="Kucharzyk K."/>
            <person name="Murdoch R.W."/>
            <person name="Higgins S."/>
            <person name="Loffler F."/>
        </authorList>
    </citation>
    <scope>NUCLEOTIDE SEQUENCE</scope>
</reference>
<dbReference type="PANTHER" id="PTHR42738">
    <property type="entry name" value="HYDROXYMETHYLGLUTARYL-COA LYASE"/>
    <property type="match status" value="1"/>
</dbReference>
<evidence type="ECO:0000256" key="1">
    <source>
        <dbReference type="ARBA" id="ARBA00009405"/>
    </source>
</evidence>
<dbReference type="EMBL" id="VSSQ01000104">
    <property type="protein sequence ID" value="MPL77203.1"/>
    <property type="molecule type" value="Genomic_DNA"/>
</dbReference>
<keyword evidence="3 5" id="KW-0456">Lyase</keyword>
<dbReference type="InterPro" id="IPR013785">
    <property type="entry name" value="Aldolase_TIM"/>
</dbReference>
<protein>
    <submittedName>
        <fullName evidence="5">Hydroxymethylglutaryl-CoA lyase YngG</fullName>
        <ecNumber evidence="5">4.1.3.4</ecNumber>
    </submittedName>
</protein>
<dbReference type="SUPFAM" id="SSF51569">
    <property type="entry name" value="Aldolase"/>
    <property type="match status" value="1"/>
</dbReference>
<sequence length="307" mass="33002">MKITLPKKITICEVGPRDGLQNEPRVLSVEEKVGLINRSTDAGFKIIEVGSFMNPVAVPQMAETDEVFRRIHRKSGVEYRALIANLKGVDRAIACGCSKVKMNVSASAGHNIANLNKTPKESMAGFKACAEKARSNGLEISGSISMPFGSPWEHRIPLETVIEIVATYLDAGIKELSLSDASGMAMPNQVFSVCAQMKEKYPDVRWILHFHNTRGMGIANIVAGMQAGVDCFDASFGGIGGCPFVPGAAGNVATEEVLHMCDEMGIETGIDLDRVIETARAVQELLGRDLPSSILKAGKNSDLLANR</sequence>
<evidence type="ECO:0000256" key="2">
    <source>
        <dbReference type="ARBA" id="ARBA00022723"/>
    </source>
</evidence>
<dbReference type="EC" id="4.1.3.4" evidence="5"/>
<dbReference type="GO" id="GO:0046951">
    <property type="term" value="P:ketone body biosynthetic process"/>
    <property type="evidence" value="ECO:0007669"/>
    <property type="project" value="TreeGrafter"/>
</dbReference>
<dbReference type="NCBIfam" id="NF004283">
    <property type="entry name" value="PRK05692.1"/>
    <property type="match status" value="1"/>
</dbReference>
<dbReference type="InterPro" id="IPR000891">
    <property type="entry name" value="PYR_CT"/>
</dbReference>
<dbReference type="GO" id="GO:0004419">
    <property type="term" value="F:hydroxymethylglutaryl-CoA lyase activity"/>
    <property type="evidence" value="ECO:0007669"/>
    <property type="project" value="UniProtKB-EC"/>
</dbReference>
<organism evidence="5">
    <name type="scientific">bioreactor metagenome</name>
    <dbReference type="NCBI Taxonomy" id="1076179"/>
    <lineage>
        <taxon>unclassified sequences</taxon>
        <taxon>metagenomes</taxon>
        <taxon>ecological metagenomes</taxon>
    </lineage>
</organism>
<dbReference type="InterPro" id="IPR043594">
    <property type="entry name" value="HMGL"/>
</dbReference>
<name>A0A644UDZ2_9ZZZZ</name>